<dbReference type="PANTHER" id="PTHR23162">
    <property type="entry name" value="OUTER DENSE FIBER OF SPERM TAILS 2"/>
    <property type="match status" value="1"/>
</dbReference>
<evidence type="ECO:0000256" key="3">
    <source>
        <dbReference type="ARBA" id="ARBA00022490"/>
    </source>
</evidence>
<feature type="coiled-coil region" evidence="6">
    <location>
        <begin position="576"/>
        <end position="617"/>
    </location>
</feature>
<keyword evidence="9" id="KW-1185">Reference proteome</keyword>
<feature type="compositionally biased region" description="Polar residues" evidence="7">
    <location>
        <begin position="19"/>
        <end position="28"/>
    </location>
</feature>
<evidence type="ECO:0000313" key="9">
    <source>
        <dbReference type="Proteomes" id="UP001164746"/>
    </source>
</evidence>
<gene>
    <name evidence="8" type="ORF">MAR_033478</name>
</gene>
<dbReference type="InterPro" id="IPR026099">
    <property type="entry name" value="Odf2-rel"/>
</dbReference>
<feature type="coiled-coil region" evidence="6">
    <location>
        <begin position="171"/>
        <end position="284"/>
    </location>
</feature>
<evidence type="ECO:0000256" key="4">
    <source>
        <dbReference type="ARBA" id="ARBA00023054"/>
    </source>
</evidence>
<keyword evidence="5" id="KW-0206">Cytoskeleton</keyword>
<dbReference type="PANTHER" id="PTHR23162:SF10">
    <property type="entry name" value="FI13205P"/>
    <property type="match status" value="1"/>
</dbReference>
<evidence type="ECO:0000313" key="8">
    <source>
        <dbReference type="EMBL" id="WAR30936.1"/>
    </source>
</evidence>
<evidence type="ECO:0000256" key="5">
    <source>
        <dbReference type="ARBA" id="ARBA00023212"/>
    </source>
</evidence>
<feature type="compositionally biased region" description="Polar residues" evidence="7">
    <location>
        <begin position="758"/>
        <end position="769"/>
    </location>
</feature>
<keyword evidence="3" id="KW-0963">Cytoplasm</keyword>
<feature type="region of interest" description="Disordered" evidence="7">
    <location>
        <begin position="1"/>
        <end position="34"/>
    </location>
</feature>
<proteinExistence type="inferred from homology"/>
<comment type="subcellular location">
    <subcellularLocation>
        <location evidence="1">Cytoplasm</location>
        <location evidence="1">Cytoskeleton</location>
        <location evidence="1">Microtubule organizing center</location>
        <location evidence="1">Centrosome</location>
    </subcellularLocation>
</comment>
<accession>A0ABY7GCW0</accession>
<feature type="compositionally biased region" description="Basic and acidic residues" evidence="7">
    <location>
        <begin position="770"/>
        <end position="787"/>
    </location>
</feature>
<organism evidence="8 9">
    <name type="scientific">Mya arenaria</name>
    <name type="common">Soft-shell clam</name>
    <dbReference type="NCBI Taxonomy" id="6604"/>
    <lineage>
        <taxon>Eukaryota</taxon>
        <taxon>Metazoa</taxon>
        <taxon>Spiralia</taxon>
        <taxon>Lophotrochozoa</taxon>
        <taxon>Mollusca</taxon>
        <taxon>Bivalvia</taxon>
        <taxon>Autobranchia</taxon>
        <taxon>Heteroconchia</taxon>
        <taxon>Euheterodonta</taxon>
        <taxon>Imparidentia</taxon>
        <taxon>Neoheterodontei</taxon>
        <taxon>Myida</taxon>
        <taxon>Myoidea</taxon>
        <taxon>Myidae</taxon>
        <taxon>Mya</taxon>
    </lineage>
</organism>
<feature type="compositionally biased region" description="Low complexity" evidence="7">
    <location>
        <begin position="1"/>
        <end position="14"/>
    </location>
</feature>
<protein>
    <submittedName>
        <fullName evidence="8">ODFP2-like protein</fullName>
    </submittedName>
</protein>
<dbReference type="Proteomes" id="UP001164746">
    <property type="component" value="Chromosome 17"/>
</dbReference>
<evidence type="ECO:0000256" key="7">
    <source>
        <dbReference type="SAM" id="MobiDB-lite"/>
    </source>
</evidence>
<evidence type="ECO:0000256" key="6">
    <source>
        <dbReference type="SAM" id="Coils"/>
    </source>
</evidence>
<feature type="compositionally biased region" description="Polar residues" evidence="7">
    <location>
        <begin position="109"/>
        <end position="122"/>
    </location>
</feature>
<evidence type="ECO:0000256" key="2">
    <source>
        <dbReference type="ARBA" id="ARBA00009316"/>
    </source>
</evidence>
<name>A0ABY7GCW0_MYAAR</name>
<comment type="similarity">
    <text evidence="2">Belongs to the ODF2 family.</text>
</comment>
<feature type="coiled-coil region" evidence="6">
    <location>
        <begin position="435"/>
        <end position="480"/>
    </location>
</feature>
<dbReference type="EMBL" id="CP111028">
    <property type="protein sequence ID" value="WAR30936.1"/>
    <property type="molecule type" value="Genomic_DNA"/>
</dbReference>
<sequence length="918" mass="106713">MTLVNSSPPSLLVSDFTRDQSPQSQDPGFSNIDFGSREIRLPSKYSPIVNESPIKQPIKLQNIDGRTKGLRATSPVHVHVDDDIPVHVHVKQPKKKKTGTTVCKKFTRSTLSSRARSKSPGTGNWVPPPAKASKGSKVSWQSKNKRGPTHRLEIHTPRDTLRMEDLSTDEEDRVHNEMRQYENKIENLMSEVGTLKNEVELQKTLRDRDQTEEELNTSRRILEEQEREIYDYREDLKYTERENRILKSSMGIFQDEAEAVRLEADILSREREKLMKKLIEVEMDGQSAAKQASSLRDLIRKFRQDSRISQGDSAKLSKQKDLLLEKLADFEATNRTLRRFLREQHKQEAAAVRLGEQRDMLIKKLADTDISNERLKSELIDRDRMVAELRVQIESNREENLQLTKLQSSMEATRGHLQKELRTKEADCNRMAVQIRTLESDCAQQTIEIDHLRNLVATAKERAERDKEALKKATRVQKQKAAMSEDRAEQLAAELLEKDAKLEDVRTSLEEVSLRLEKSVKERSQSAAENTALKTRMEELESLLERVDHNSKVQIEELTSKLHSRASEASGLSLENERLKSAITTIETKFAQADEELMQLRSNLKHYENLVDEYKTQVLYARLKKKQPSTYTQVKSQLQDRLQELQPLPEMLKNTELKLHESEEQLRSSERRSSENAQMVAELNLKVSALTEQMEKMQERLRGTQTENHSIGERYTTLERRLQEAEDQNRELLTTVARREEALHQNNLRLEDRERENASLTRQLENSLTDIRRQQDTNRDKQAAKERTLQTRIVDLESTLSQTRAEVARIKREKEETERKFNSRLYDLKDRLEQSHSTNRSMQNYVQFLKNSYANVFGDSSVNMMPATPMRQGTKELEFGLGDISQSFEFRYFVKEVHDIFLNHCKKEFVHDFETKFA</sequence>
<feature type="compositionally biased region" description="Basic and acidic residues" evidence="7">
    <location>
        <begin position="747"/>
        <end position="757"/>
    </location>
</feature>
<feature type="region of interest" description="Disordered" evidence="7">
    <location>
        <begin position="109"/>
        <end position="154"/>
    </location>
</feature>
<keyword evidence="4 6" id="KW-0175">Coiled coil</keyword>
<evidence type="ECO:0000256" key="1">
    <source>
        <dbReference type="ARBA" id="ARBA00004300"/>
    </source>
</evidence>
<reference evidence="8" key="1">
    <citation type="submission" date="2022-11" db="EMBL/GenBank/DDBJ databases">
        <title>Centuries of genome instability and evolution in soft-shell clam transmissible cancer (bioRxiv).</title>
        <authorList>
            <person name="Hart S.F.M."/>
            <person name="Yonemitsu M.A."/>
            <person name="Giersch R.M."/>
            <person name="Beal B.F."/>
            <person name="Arriagada G."/>
            <person name="Davis B.W."/>
            <person name="Ostrander E.A."/>
            <person name="Goff S.P."/>
            <person name="Metzger M.J."/>
        </authorList>
    </citation>
    <scope>NUCLEOTIDE SEQUENCE</scope>
    <source>
        <strain evidence="8">MELC-2E11</strain>
        <tissue evidence="8">Siphon/mantle</tissue>
    </source>
</reference>
<feature type="region of interest" description="Disordered" evidence="7">
    <location>
        <begin position="747"/>
        <end position="787"/>
    </location>
</feature>